<feature type="chain" id="PRO_5037394949" evidence="1">
    <location>
        <begin position="23"/>
        <end position="173"/>
    </location>
</feature>
<gene>
    <name evidence="2" type="ORF">IV500_17485</name>
</gene>
<name>A0A931G9H4_9MICC</name>
<proteinExistence type="predicted"/>
<organism evidence="2 3">
    <name type="scientific">Arthrobacter terrae</name>
    <dbReference type="NCBI Taxonomy" id="2935737"/>
    <lineage>
        <taxon>Bacteria</taxon>
        <taxon>Bacillati</taxon>
        <taxon>Actinomycetota</taxon>
        <taxon>Actinomycetes</taxon>
        <taxon>Micrococcales</taxon>
        <taxon>Micrococcaceae</taxon>
        <taxon>Arthrobacter</taxon>
    </lineage>
</organism>
<dbReference type="RefSeq" id="WP_196398102.1">
    <property type="nucleotide sequence ID" value="NZ_JADNYM010000026.1"/>
</dbReference>
<evidence type="ECO:0000256" key="1">
    <source>
        <dbReference type="SAM" id="SignalP"/>
    </source>
</evidence>
<comment type="caution">
    <text evidence="2">The sequence shown here is derived from an EMBL/GenBank/DDBJ whole genome shotgun (WGS) entry which is preliminary data.</text>
</comment>
<dbReference type="Proteomes" id="UP000655366">
    <property type="component" value="Unassembled WGS sequence"/>
</dbReference>
<evidence type="ECO:0000313" key="2">
    <source>
        <dbReference type="EMBL" id="MBG0741164.1"/>
    </source>
</evidence>
<keyword evidence="3" id="KW-1185">Reference proteome</keyword>
<evidence type="ECO:0000313" key="3">
    <source>
        <dbReference type="Proteomes" id="UP000655366"/>
    </source>
</evidence>
<keyword evidence="1" id="KW-0732">Signal</keyword>
<reference evidence="2 3" key="1">
    <citation type="submission" date="2020-11" db="EMBL/GenBank/DDBJ databases">
        <title>Arthrobacter antarcticus sp. nov., isolated from Antarctic Soil.</title>
        <authorList>
            <person name="Li J."/>
        </authorList>
    </citation>
    <scope>NUCLEOTIDE SEQUENCE [LARGE SCALE GENOMIC DNA]</scope>
    <source>
        <strain evidence="2 3">Z1-20</strain>
    </source>
</reference>
<feature type="signal peptide" evidence="1">
    <location>
        <begin position="1"/>
        <end position="22"/>
    </location>
</feature>
<protein>
    <submittedName>
        <fullName evidence="2">Uncharacterized protein</fullName>
    </submittedName>
</protein>
<dbReference type="EMBL" id="JADNYM010000026">
    <property type="protein sequence ID" value="MBG0741164.1"/>
    <property type="molecule type" value="Genomic_DNA"/>
</dbReference>
<sequence length="173" mass="17409">MAILTSAIIILAGLFVASPANAAEVSHSGANHSSSSVVTSRPAHFKMGVAVPLSVLAAGPASNNSSNIVSPREPAGQYYYNCVGTDGSSYFLPQGEPLSNCHGSYLQTYINGVQVRAVSLTTSGAISNPNAITVDCAIALVGAAIVVLTPEGTIAWVLSAAVGGISFARACTA</sequence>
<accession>A0A931G9H4</accession>
<dbReference type="AlphaFoldDB" id="A0A931G9H4"/>